<keyword evidence="6 13" id="KW-0720">Serine protease</keyword>
<dbReference type="Pfam" id="PF00089">
    <property type="entry name" value="Trypsin"/>
    <property type="match status" value="1"/>
</dbReference>
<evidence type="ECO:0000256" key="8">
    <source>
        <dbReference type="ARBA" id="ARBA00023157"/>
    </source>
</evidence>
<evidence type="ECO:0000313" key="17">
    <source>
        <dbReference type="Proteomes" id="UP000694385"/>
    </source>
</evidence>
<dbReference type="GO" id="GO:0006508">
    <property type="term" value="P:proteolysis"/>
    <property type="evidence" value="ECO:0007669"/>
    <property type="project" value="UniProtKB-KW"/>
</dbReference>
<dbReference type="AlphaFoldDB" id="A0A8C5K6P8"/>
<sequence length="262" mass="28756">MEAHRSLLLLLALGVLLYVEGNVLETKIIGGREAAPHSRPYMASLQKAGSHLCGGVLVHPRWVLTAAHCLAKPIQRLKLVLGLHDLRDPGLTFHIKAAVQHPGYNLRLENDLMLLKLDRQVKPSRTIRPLAMPKKCHVVPVGTQCSIAGWGQTHQGGRLAQVLQELDLRVLDTRMCNNSRFWNGTITSRMLCLAADTKGQAPCKGDSGGPLVCGKKQVDGILSFSSKTCTDVFKPPVAIDVAPYLSWIRKVTRPWPSQPSAY</sequence>
<evidence type="ECO:0000256" key="10">
    <source>
        <dbReference type="ARBA" id="ARBA00067130"/>
    </source>
</evidence>
<dbReference type="PRINTS" id="PR00722">
    <property type="entry name" value="CHYMOTRYPSIN"/>
</dbReference>
<dbReference type="PANTHER" id="PTHR24271">
    <property type="entry name" value="KALLIKREIN-RELATED"/>
    <property type="match status" value="1"/>
</dbReference>
<comment type="subcellular location">
    <subcellularLocation>
        <location evidence="1">Secreted</location>
    </subcellularLocation>
</comment>
<reference evidence="16" key="1">
    <citation type="submission" date="2025-08" db="UniProtKB">
        <authorList>
            <consortium name="Ensembl"/>
        </authorList>
    </citation>
    <scope>IDENTIFICATION</scope>
</reference>
<proteinExistence type="predicted"/>
<evidence type="ECO:0000256" key="5">
    <source>
        <dbReference type="ARBA" id="ARBA00022801"/>
    </source>
</evidence>
<evidence type="ECO:0000256" key="12">
    <source>
        <dbReference type="ARBA" id="ARBA00079711"/>
    </source>
</evidence>
<keyword evidence="3 13" id="KW-0645">Protease</keyword>
<name>A0A8C5K6P8_JACJA</name>
<dbReference type="InterPro" id="IPR033116">
    <property type="entry name" value="TRYPSIN_SER"/>
</dbReference>
<evidence type="ECO:0000256" key="11">
    <source>
        <dbReference type="ARBA" id="ARBA00078807"/>
    </source>
</evidence>
<dbReference type="GO" id="GO:0001913">
    <property type="term" value="P:T cell mediated cytotoxicity"/>
    <property type="evidence" value="ECO:0007669"/>
    <property type="project" value="Ensembl"/>
</dbReference>
<evidence type="ECO:0000256" key="6">
    <source>
        <dbReference type="ARBA" id="ARBA00022825"/>
    </source>
</evidence>
<dbReference type="InterPro" id="IPR001314">
    <property type="entry name" value="Peptidase_S1A"/>
</dbReference>
<dbReference type="OMA" id="DPFKPPV"/>
<dbReference type="InterPro" id="IPR001254">
    <property type="entry name" value="Trypsin_dom"/>
</dbReference>
<dbReference type="PROSITE" id="PS50240">
    <property type="entry name" value="TRYPSIN_DOM"/>
    <property type="match status" value="1"/>
</dbReference>
<evidence type="ECO:0000256" key="14">
    <source>
        <dbReference type="SAM" id="SignalP"/>
    </source>
</evidence>
<dbReference type="Ensembl" id="ENSJJAT00000010420.1">
    <property type="protein sequence ID" value="ENSJJAP00000004428.1"/>
    <property type="gene ID" value="ENSJJAG00000009255.1"/>
</dbReference>
<evidence type="ECO:0000256" key="13">
    <source>
        <dbReference type="RuleBase" id="RU363034"/>
    </source>
</evidence>
<dbReference type="InterPro" id="IPR018114">
    <property type="entry name" value="TRYPSIN_HIS"/>
</dbReference>
<keyword evidence="2" id="KW-0964">Secreted</keyword>
<feature type="chain" id="PRO_5034011351" description="Granzyme M" evidence="14">
    <location>
        <begin position="22"/>
        <end position="262"/>
    </location>
</feature>
<dbReference type="GO" id="GO:0006915">
    <property type="term" value="P:apoptotic process"/>
    <property type="evidence" value="ECO:0007669"/>
    <property type="project" value="Ensembl"/>
</dbReference>
<comment type="function">
    <text evidence="9">Cleaves peptide substrates after methionine, leucine, and norleucine. Physiological substrates include EZR, alpha-tubulins and the apoptosis inhibitor BIRC5/Survivin. Promotes caspase activation and subsequent apoptosis of target cells.</text>
</comment>
<evidence type="ECO:0000256" key="4">
    <source>
        <dbReference type="ARBA" id="ARBA00022729"/>
    </source>
</evidence>
<dbReference type="SMART" id="SM00020">
    <property type="entry name" value="Tryp_SPc"/>
    <property type="match status" value="1"/>
</dbReference>
<dbReference type="GeneTree" id="ENSGT00940000162161"/>
<evidence type="ECO:0000256" key="1">
    <source>
        <dbReference type="ARBA" id="ARBA00004613"/>
    </source>
</evidence>
<keyword evidence="8" id="KW-1015">Disulfide bond</keyword>
<dbReference type="PANTHER" id="PTHR24271:SF51">
    <property type="entry name" value="GRANZYME M"/>
    <property type="match status" value="1"/>
</dbReference>
<dbReference type="PROSITE" id="PS00135">
    <property type="entry name" value="TRYPSIN_SER"/>
    <property type="match status" value="1"/>
</dbReference>
<keyword evidence="5 13" id="KW-0378">Hydrolase</keyword>
<accession>A0A8C5K6P8</accession>
<dbReference type="FunFam" id="2.40.10.10:FF:000146">
    <property type="entry name" value="Serine protease 53"/>
    <property type="match status" value="1"/>
</dbReference>
<dbReference type="PROSITE" id="PS00134">
    <property type="entry name" value="TRYPSIN_HIS"/>
    <property type="match status" value="1"/>
</dbReference>
<protein>
    <recommendedName>
        <fullName evidence="10">Granzyme M</fullName>
    </recommendedName>
    <alternativeName>
        <fullName evidence="11">Met-ase</fullName>
    </alternativeName>
    <alternativeName>
        <fullName evidence="12">Natural killer cell granular protease</fullName>
    </alternativeName>
</protein>
<keyword evidence="4 14" id="KW-0732">Signal</keyword>
<evidence type="ECO:0000259" key="15">
    <source>
        <dbReference type="PROSITE" id="PS50240"/>
    </source>
</evidence>
<dbReference type="Gene3D" id="2.40.10.10">
    <property type="entry name" value="Trypsin-like serine proteases"/>
    <property type="match status" value="2"/>
</dbReference>
<evidence type="ECO:0000256" key="2">
    <source>
        <dbReference type="ARBA" id="ARBA00022525"/>
    </source>
</evidence>
<dbReference type="Proteomes" id="UP000694385">
    <property type="component" value="Unassembled WGS sequence"/>
</dbReference>
<evidence type="ECO:0000256" key="7">
    <source>
        <dbReference type="ARBA" id="ARBA00023145"/>
    </source>
</evidence>
<dbReference type="InterPro" id="IPR009003">
    <property type="entry name" value="Peptidase_S1_PA"/>
</dbReference>
<feature type="domain" description="Peptidase S1" evidence="15">
    <location>
        <begin position="28"/>
        <end position="253"/>
    </location>
</feature>
<keyword evidence="17" id="KW-1185">Reference proteome</keyword>
<feature type="signal peptide" evidence="14">
    <location>
        <begin position="1"/>
        <end position="21"/>
    </location>
</feature>
<dbReference type="GO" id="GO:0005576">
    <property type="term" value="C:extracellular region"/>
    <property type="evidence" value="ECO:0007669"/>
    <property type="project" value="UniProtKB-SubCell"/>
</dbReference>
<keyword evidence="7" id="KW-0865">Zymogen</keyword>
<dbReference type="InterPro" id="IPR043504">
    <property type="entry name" value="Peptidase_S1_PA_chymotrypsin"/>
</dbReference>
<dbReference type="GO" id="GO:0004252">
    <property type="term" value="F:serine-type endopeptidase activity"/>
    <property type="evidence" value="ECO:0007669"/>
    <property type="project" value="Ensembl"/>
</dbReference>
<evidence type="ECO:0000313" key="16">
    <source>
        <dbReference type="Ensembl" id="ENSJJAP00000004428.1"/>
    </source>
</evidence>
<evidence type="ECO:0000256" key="3">
    <source>
        <dbReference type="ARBA" id="ARBA00022670"/>
    </source>
</evidence>
<dbReference type="CDD" id="cd00190">
    <property type="entry name" value="Tryp_SPc"/>
    <property type="match status" value="1"/>
</dbReference>
<dbReference type="SUPFAM" id="SSF50494">
    <property type="entry name" value="Trypsin-like serine proteases"/>
    <property type="match status" value="1"/>
</dbReference>
<gene>
    <name evidence="16" type="primary">Gzmm</name>
</gene>
<evidence type="ECO:0000256" key="9">
    <source>
        <dbReference type="ARBA" id="ARBA00054080"/>
    </source>
</evidence>
<reference evidence="16" key="2">
    <citation type="submission" date="2025-09" db="UniProtKB">
        <authorList>
            <consortium name="Ensembl"/>
        </authorList>
    </citation>
    <scope>IDENTIFICATION</scope>
</reference>
<organism evidence="16 17">
    <name type="scientific">Jaculus jaculus</name>
    <name type="common">Lesser Egyptian jerboa</name>
    <dbReference type="NCBI Taxonomy" id="51337"/>
    <lineage>
        <taxon>Eukaryota</taxon>
        <taxon>Metazoa</taxon>
        <taxon>Chordata</taxon>
        <taxon>Craniata</taxon>
        <taxon>Vertebrata</taxon>
        <taxon>Euteleostomi</taxon>
        <taxon>Mammalia</taxon>
        <taxon>Eutheria</taxon>
        <taxon>Euarchontoglires</taxon>
        <taxon>Glires</taxon>
        <taxon>Rodentia</taxon>
        <taxon>Myomorpha</taxon>
        <taxon>Dipodoidea</taxon>
        <taxon>Dipodidae</taxon>
        <taxon>Dipodinae</taxon>
        <taxon>Jaculus</taxon>
    </lineage>
</organism>